<reference evidence="1" key="1">
    <citation type="journal article" date="2022" name="Int. J. Mol. Sci.">
        <title>Draft Genome of Tanacetum Coccineum: Genomic Comparison of Closely Related Tanacetum-Family Plants.</title>
        <authorList>
            <person name="Yamashiro T."/>
            <person name="Shiraishi A."/>
            <person name="Nakayama K."/>
            <person name="Satake H."/>
        </authorList>
    </citation>
    <scope>NUCLEOTIDE SEQUENCE</scope>
</reference>
<keyword evidence="2" id="KW-1185">Reference proteome</keyword>
<evidence type="ECO:0000313" key="1">
    <source>
        <dbReference type="EMBL" id="GJS80743.1"/>
    </source>
</evidence>
<sequence length="141" mass="17119">MVICLPMRLKFLDLLALNKEDDSEQQMTHETDVDMEYDPFYIEFTEWLASKFYNHKTMDQYTMNALWIYWTRGDDEFELTDEESSDFDDDDDEVAKIFRIDTNVFDFETPMCMTFKEFNYLLQIDLDFLTKDIDGFKTYEE</sequence>
<accession>A0ABQ4YSA4</accession>
<name>A0ABQ4YSA4_9ASTR</name>
<organism evidence="1 2">
    <name type="scientific">Tanacetum coccineum</name>
    <dbReference type="NCBI Taxonomy" id="301880"/>
    <lineage>
        <taxon>Eukaryota</taxon>
        <taxon>Viridiplantae</taxon>
        <taxon>Streptophyta</taxon>
        <taxon>Embryophyta</taxon>
        <taxon>Tracheophyta</taxon>
        <taxon>Spermatophyta</taxon>
        <taxon>Magnoliopsida</taxon>
        <taxon>eudicotyledons</taxon>
        <taxon>Gunneridae</taxon>
        <taxon>Pentapetalae</taxon>
        <taxon>asterids</taxon>
        <taxon>campanulids</taxon>
        <taxon>Asterales</taxon>
        <taxon>Asteraceae</taxon>
        <taxon>Asteroideae</taxon>
        <taxon>Anthemideae</taxon>
        <taxon>Anthemidinae</taxon>
        <taxon>Tanacetum</taxon>
    </lineage>
</organism>
<proteinExistence type="predicted"/>
<evidence type="ECO:0000313" key="2">
    <source>
        <dbReference type="Proteomes" id="UP001151760"/>
    </source>
</evidence>
<dbReference type="Proteomes" id="UP001151760">
    <property type="component" value="Unassembled WGS sequence"/>
</dbReference>
<dbReference type="EMBL" id="BQNB010010694">
    <property type="protein sequence ID" value="GJS80743.1"/>
    <property type="molecule type" value="Genomic_DNA"/>
</dbReference>
<reference evidence="1" key="2">
    <citation type="submission" date="2022-01" db="EMBL/GenBank/DDBJ databases">
        <authorList>
            <person name="Yamashiro T."/>
            <person name="Shiraishi A."/>
            <person name="Satake H."/>
            <person name="Nakayama K."/>
        </authorList>
    </citation>
    <scope>NUCLEOTIDE SEQUENCE</scope>
</reference>
<gene>
    <name evidence="1" type="ORF">Tco_0730624</name>
</gene>
<protein>
    <submittedName>
        <fullName evidence="1">Uncharacterized protein</fullName>
    </submittedName>
</protein>
<comment type="caution">
    <text evidence="1">The sequence shown here is derived from an EMBL/GenBank/DDBJ whole genome shotgun (WGS) entry which is preliminary data.</text>
</comment>